<reference evidence="2 3" key="1">
    <citation type="submission" date="2015-10" db="EMBL/GenBank/DDBJ databases">
        <title>Full genome of DAOMC 229536 Phialocephala scopiformis, a fungal endophyte of spruce producing the potent anti-insectan compound rugulosin.</title>
        <authorList>
            <consortium name="DOE Joint Genome Institute"/>
            <person name="Walker A.K."/>
            <person name="Frasz S.L."/>
            <person name="Seifert K.A."/>
            <person name="Miller J.D."/>
            <person name="Mondo S.J."/>
            <person name="Labutti K."/>
            <person name="Lipzen A."/>
            <person name="Dockter R."/>
            <person name="Kennedy M."/>
            <person name="Grigoriev I.V."/>
            <person name="Spatafora J.W."/>
        </authorList>
    </citation>
    <scope>NUCLEOTIDE SEQUENCE [LARGE SCALE GENOMIC DNA]</scope>
    <source>
        <strain evidence="2 3">CBS 120377</strain>
    </source>
</reference>
<dbReference type="InterPro" id="IPR013785">
    <property type="entry name" value="Aldolase_TIM"/>
</dbReference>
<dbReference type="Gene3D" id="3.20.20.70">
    <property type="entry name" value="Aldolase class I"/>
    <property type="match status" value="1"/>
</dbReference>
<dbReference type="EMBL" id="KQ947414">
    <property type="protein sequence ID" value="KUJ17643.1"/>
    <property type="molecule type" value="Genomic_DNA"/>
</dbReference>
<keyword evidence="3" id="KW-1185">Reference proteome</keyword>
<name>A0A194XBU8_MOLSC</name>
<dbReference type="Proteomes" id="UP000070700">
    <property type="component" value="Unassembled WGS sequence"/>
</dbReference>
<dbReference type="AlphaFoldDB" id="A0A194XBU8"/>
<sequence length="365" mass="40224">MGSVDTITWLEKLEEQLNVDVDSMDPTFAKSLPFKPHNQTSNQLLVNEQMSIPENKEMFLQAVKEYKEQGWEAVLDRISVLLCAQNIGNIQGRVLLQTSPFHAYDTEKVVAHARSYAREFEKVGISKDRFCIKIPCTGPAMNAGPILLKDGIRTLGTSLFGLPQAIAASQAGCLYISPYYNEVRAHADLNLWPNVEDPATQHTMSARMVQILETYKRLYNETGKEQPMVKSASFISPKEAMAAGEMGCHHATISADVIKQLAKLPYDGSKQPGEGVAKPMHPYLKAGPTPTRLAKLSKTDPLAAADWDGKLASTDIDYLANNGAELQKAIEADPITKTRLYEALELFKGGELRSKAAIEEAMKTV</sequence>
<dbReference type="KEGG" id="psco:LY89DRAFT_583851"/>
<dbReference type="SUPFAM" id="SSF51569">
    <property type="entry name" value="Aldolase"/>
    <property type="match status" value="1"/>
</dbReference>
<accession>A0A194XBU8</accession>
<dbReference type="Pfam" id="PF00923">
    <property type="entry name" value="TAL_FSA"/>
    <property type="match status" value="1"/>
</dbReference>
<dbReference type="OrthoDB" id="1711136at2759"/>
<gene>
    <name evidence="2" type="ORF">LY89DRAFT_583851</name>
</gene>
<evidence type="ECO:0000256" key="1">
    <source>
        <dbReference type="ARBA" id="ARBA00023270"/>
    </source>
</evidence>
<dbReference type="GO" id="GO:0004801">
    <property type="term" value="F:transaldolase activity"/>
    <property type="evidence" value="ECO:0007669"/>
    <property type="project" value="TreeGrafter"/>
</dbReference>
<dbReference type="GO" id="GO:0005975">
    <property type="term" value="P:carbohydrate metabolic process"/>
    <property type="evidence" value="ECO:0007669"/>
    <property type="project" value="InterPro"/>
</dbReference>
<dbReference type="STRING" id="149040.A0A194XBU8"/>
<evidence type="ECO:0000313" key="3">
    <source>
        <dbReference type="Proteomes" id="UP000070700"/>
    </source>
</evidence>
<dbReference type="InterPro" id="IPR001585">
    <property type="entry name" value="TAL/FSA"/>
</dbReference>
<dbReference type="PANTHER" id="PTHR10683:SF39">
    <property type="entry name" value="TRANSALDOLASE"/>
    <property type="match status" value="1"/>
</dbReference>
<protein>
    <submittedName>
        <fullName evidence="2">Aldolase</fullName>
    </submittedName>
</protein>
<dbReference type="GO" id="GO:0009052">
    <property type="term" value="P:pentose-phosphate shunt, non-oxidative branch"/>
    <property type="evidence" value="ECO:0007669"/>
    <property type="project" value="TreeGrafter"/>
</dbReference>
<organism evidence="2 3">
    <name type="scientific">Mollisia scopiformis</name>
    <name type="common">Conifer needle endophyte fungus</name>
    <name type="synonym">Phialocephala scopiformis</name>
    <dbReference type="NCBI Taxonomy" id="149040"/>
    <lineage>
        <taxon>Eukaryota</taxon>
        <taxon>Fungi</taxon>
        <taxon>Dikarya</taxon>
        <taxon>Ascomycota</taxon>
        <taxon>Pezizomycotina</taxon>
        <taxon>Leotiomycetes</taxon>
        <taxon>Helotiales</taxon>
        <taxon>Mollisiaceae</taxon>
        <taxon>Mollisia</taxon>
    </lineage>
</organism>
<proteinExistence type="predicted"/>
<keyword evidence="1" id="KW-0704">Schiff base</keyword>
<dbReference type="GeneID" id="28818958"/>
<dbReference type="InParanoid" id="A0A194XBU8"/>
<dbReference type="RefSeq" id="XP_018071998.1">
    <property type="nucleotide sequence ID" value="XM_018209232.1"/>
</dbReference>
<evidence type="ECO:0000313" key="2">
    <source>
        <dbReference type="EMBL" id="KUJ17643.1"/>
    </source>
</evidence>
<dbReference type="PANTHER" id="PTHR10683">
    <property type="entry name" value="TRANSALDOLASE"/>
    <property type="match status" value="1"/>
</dbReference>